<dbReference type="SUPFAM" id="SSF101116">
    <property type="entry name" value="Flagellar export chaperone FliS"/>
    <property type="match status" value="1"/>
</dbReference>
<reference evidence="1" key="1">
    <citation type="submission" date="2018-05" db="EMBL/GenBank/DDBJ databases">
        <authorList>
            <person name="Lanie J.A."/>
            <person name="Ng W.-L."/>
            <person name="Kazmierczak K.M."/>
            <person name="Andrzejewski T.M."/>
            <person name="Davidsen T.M."/>
            <person name="Wayne K.J."/>
            <person name="Tettelin H."/>
            <person name="Glass J.I."/>
            <person name="Rusch D."/>
            <person name="Podicherti R."/>
            <person name="Tsui H.-C.T."/>
            <person name="Winkler M.E."/>
        </authorList>
    </citation>
    <scope>NUCLEOTIDE SEQUENCE</scope>
</reference>
<dbReference type="AlphaFoldDB" id="A0A381VTW2"/>
<dbReference type="GO" id="GO:0044780">
    <property type="term" value="P:bacterial-type flagellum assembly"/>
    <property type="evidence" value="ECO:0007669"/>
    <property type="project" value="InterPro"/>
</dbReference>
<name>A0A381VTW2_9ZZZZ</name>
<accession>A0A381VTW2</accession>
<protein>
    <recommendedName>
        <fullName evidence="2">Flagellar protein FliS</fullName>
    </recommendedName>
</protein>
<dbReference type="InterPro" id="IPR036584">
    <property type="entry name" value="FliS_sf"/>
</dbReference>
<dbReference type="EMBL" id="UINC01009595">
    <property type="protein sequence ID" value="SVA43003.1"/>
    <property type="molecule type" value="Genomic_DNA"/>
</dbReference>
<evidence type="ECO:0008006" key="2">
    <source>
        <dbReference type="Google" id="ProtNLM"/>
    </source>
</evidence>
<gene>
    <name evidence="1" type="ORF">METZ01_LOCUS95857</name>
</gene>
<dbReference type="Gene3D" id="1.20.120.340">
    <property type="entry name" value="Flagellar protein FliS"/>
    <property type="match status" value="1"/>
</dbReference>
<sequence length="122" mass="14513">MDIVRRNMENQKIIQSKNYMQYQDQYLEQKILSASPKQLIAYIYDAAIASCRKHDIEKTTAAIGILINSLNFDENKDVQDMSSKFSQYYEYILNLVREKRFDEARNNLKEIRDAWVEAMNVY</sequence>
<proteinExistence type="predicted"/>
<organism evidence="1">
    <name type="scientific">marine metagenome</name>
    <dbReference type="NCBI Taxonomy" id="408172"/>
    <lineage>
        <taxon>unclassified sequences</taxon>
        <taxon>metagenomes</taxon>
        <taxon>ecological metagenomes</taxon>
    </lineage>
</organism>
<evidence type="ECO:0000313" key="1">
    <source>
        <dbReference type="EMBL" id="SVA43003.1"/>
    </source>
</evidence>